<keyword evidence="1" id="KW-1133">Transmembrane helix</keyword>
<keyword evidence="1" id="KW-0472">Membrane</keyword>
<dbReference type="STRING" id="1802362.A2806_01745"/>
<evidence type="ECO:0000256" key="1">
    <source>
        <dbReference type="SAM" id="Phobius"/>
    </source>
</evidence>
<comment type="caution">
    <text evidence="2">The sequence shown here is derived from an EMBL/GenBank/DDBJ whole genome shotgun (WGS) entry which is preliminary data.</text>
</comment>
<feature type="transmembrane region" description="Helical" evidence="1">
    <location>
        <begin position="49"/>
        <end position="70"/>
    </location>
</feature>
<keyword evidence="1" id="KW-0812">Transmembrane</keyword>
<evidence type="ECO:0000313" key="2">
    <source>
        <dbReference type="EMBL" id="OHA49046.1"/>
    </source>
</evidence>
<dbReference type="AlphaFoldDB" id="A0A1G2PL54"/>
<gene>
    <name evidence="2" type="ORF">A2806_01745</name>
</gene>
<protein>
    <submittedName>
        <fullName evidence="2">Uncharacterized protein</fullName>
    </submittedName>
</protein>
<proteinExistence type="predicted"/>
<sequence length="121" mass="12999">MMLIFLKKIKTIFLSTTAIIASRYAMITFTNPIAPGGDLLGIVCSLLDWVFYLSIPIGLVAIMYSAFLFLTSGGERNKISSARMALIAAIMGWVALFIVSLLPRIIADLLGVDLGALPASC</sequence>
<organism evidence="2 3">
    <name type="scientific">Candidatus Terrybacteria bacterium RIFCSPHIGHO2_01_FULL_48_17</name>
    <dbReference type="NCBI Taxonomy" id="1802362"/>
    <lineage>
        <taxon>Bacteria</taxon>
        <taxon>Candidatus Terryibacteriota</taxon>
    </lineage>
</organism>
<evidence type="ECO:0000313" key="3">
    <source>
        <dbReference type="Proteomes" id="UP000177629"/>
    </source>
</evidence>
<dbReference type="Proteomes" id="UP000177629">
    <property type="component" value="Unassembled WGS sequence"/>
</dbReference>
<name>A0A1G2PL54_9BACT</name>
<reference evidence="2 3" key="1">
    <citation type="journal article" date="2016" name="Nat. Commun.">
        <title>Thousands of microbial genomes shed light on interconnected biogeochemical processes in an aquifer system.</title>
        <authorList>
            <person name="Anantharaman K."/>
            <person name="Brown C.T."/>
            <person name="Hug L.A."/>
            <person name="Sharon I."/>
            <person name="Castelle C.J."/>
            <person name="Probst A.J."/>
            <person name="Thomas B.C."/>
            <person name="Singh A."/>
            <person name="Wilkins M.J."/>
            <person name="Karaoz U."/>
            <person name="Brodie E.L."/>
            <person name="Williams K.H."/>
            <person name="Hubbard S.S."/>
            <person name="Banfield J.F."/>
        </authorList>
    </citation>
    <scope>NUCLEOTIDE SEQUENCE [LARGE SCALE GENOMIC DNA]</scope>
</reference>
<dbReference type="EMBL" id="MHSS01000001">
    <property type="protein sequence ID" value="OHA49046.1"/>
    <property type="molecule type" value="Genomic_DNA"/>
</dbReference>
<feature type="transmembrane region" description="Helical" evidence="1">
    <location>
        <begin position="82"/>
        <end position="106"/>
    </location>
</feature>
<accession>A0A1G2PL54</accession>